<proteinExistence type="inferred from homology"/>
<dbReference type="PANTHER" id="PTHR15108">
    <property type="entry name" value="N-ACYLGLUCOSAMINE-2-EPIMERASE"/>
    <property type="match status" value="1"/>
</dbReference>
<dbReference type="Proteomes" id="UP000029585">
    <property type="component" value="Unassembled WGS sequence"/>
</dbReference>
<comment type="function">
    <text evidence="4">Catalyzes the reversible epimerization of cellobiose to 4-O-beta-D-glucopyranosyl-D-mannose (Glc-Man).</text>
</comment>
<dbReference type="HAMAP" id="MF_00929">
    <property type="entry name" value="Cellobiose_2_epim"/>
    <property type="match status" value="1"/>
</dbReference>
<gene>
    <name evidence="5" type="ORF">HMPREF9460_00247</name>
</gene>
<evidence type="ECO:0000313" key="6">
    <source>
        <dbReference type="Proteomes" id="UP000029585"/>
    </source>
</evidence>
<keyword evidence="6" id="KW-1185">Reference proteome</keyword>
<comment type="similarity">
    <text evidence="4">Belongs to the cellobiose 2-epimerase family.</text>
</comment>
<evidence type="ECO:0000256" key="2">
    <source>
        <dbReference type="ARBA" id="ARBA00008558"/>
    </source>
</evidence>
<dbReference type="Gene3D" id="1.50.10.10">
    <property type="match status" value="1"/>
</dbReference>
<evidence type="ECO:0000256" key="3">
    <source>
        <dbReference type="ARBA" id="ARBA00023235"/>
    </source>
</evidence>
<dbReference type="GO" id="GO:0005975">
    <property type="term" value="P:carbohydrate metabolic process"/>
    <property type="evidence" value="ECO:0007669"/>
    <property type="project" value="InterPro"/>
</dbReference>
<dbReference type="HOGENOM" id="CLU_046651_3_0_9"/>
<dbReference type="Pfam" id="PF07221">
    <property type="entry name" value="GlcNAc_2-epim"/>
    <property type="match status" value="1"/>
</dbReference>
<keyword evidence="3 4" id="KW-0413">Isomerase</keyword>
<dbReference type="SUPFAM" id="SSF48208">
    <property type="entry name" value="Six-hairpin glycosidases"/>
    <property type="match status" value="1"/>
</dbReference>
<accession>A0A096BD58</accession>
<evidence type="ECO:0000256" key="1">
    <source>
        <dbReference type="ARBA" id="ARBA00001470"/>
    </source>
</evidence>
<dbReference type="InterPro" id="IPR010819">
    <property type="entry name" value="AGE/CE"/>
</dbReference>
<evidence type="ECO:0000313" key="5">
    <source>
        <dbReference type="EMBL" id="KGF57313.1"/>
    </source>
</evidence>
<sequence length="426" mass="49092">MTQEERRIIVDLRTRMEHNLKTCILPFWTRYMTDQVHGGFYGRVDGSLQPDLSSPKSMVLNGRMLWTYSRAWDMVRYPACQELAQRAFRYIQSHFWDELYGGVYWAVTCRGEPSELEKRTYAQAFLIYSYAEYYRVFGSKEALDRARQVLSLLNRHMKYPQGGYADSAARDWLRDDWINFWVKNRTGAAKLLNSNMHLFEAIYNLAQAAPEPWILQSLRDELEFLLGTVVDRKLHHLKAAMDVSGARLDHEINYGHDAECSYLLTGAAELLGDADLIRRARETAVDLMDHVLAEGMDPEYGGLYYIGDSASGEINRAKIWWVQAEGITASFNCYQFTGDRRYLDAAVNIWNYVERYVVNHDLGEWYSVGLPPCDDTELRAQADQLKEVFNNNELAGKGKCPYHNSRTCFEIMRRADVILSPAGACP</sequence>
<dbReference type="InterPro" id="IPR008928">
    <property type="entry name" value="6-hairpin_glycosidase_sf"/>
</dbReference>
<dbReference type="InterPro" id="IPR012341">
    <property type="entry name" value="6hp_glycosidase-like_sf"/>
</dbReference>
<dbReference type="AlphaFoldDB" id="A0A096BD58"/>
<dbReference type="EMBL" id="ADLO01000008">
    <property type="protein sequence ID" value="KGF57313.1"/>
    <property type="molecule type" value="Genomic_DNA"/>
</dbReference>
<organism evidence="5 6">
    <name type="scientific">Flavonifractor plautii 1_3_50AFAA</name>
    <dbReference type="NCBI Taxonomy" id="742738"/>
    <lineage>
        <taxon>Bacteria</taxon>
        <taxon>Bacillati</taxon>
        <taxon>Bacillota</taxon>
        <taxon>Clostridia</taxon>
        <taxon>Eubacteriales</taxon>
        <taxon>Oscillospiraceae</taxon>
        <taxon>Flavonifractor</taxon>
    </lineage>
</organism>
<protein>
    <recommendedName>
        <fullName evidence="4">Cellobiose 2-epimerase</fullName>
        <shortName evidence="4">CE</shortName>
        <ecNumber evidence="4">5.1.3.11</ecNumber>
    </recommendedName>
</protein>
<dbReference type="GO" id="GO:0047736">
    <property type="term" value="F:cellobiose epimerase activity"/>
    <property type="evidence" value="ECO:0007669"/>
    <property type="project" value="UniProtKB-UniRule"/>
</dbReference>
<dbReference type="EC" id="5.1.3.11" evidence="4"/>
<dbReference type="InterPro" id="IPR028584">
    <property type="entry name" value="Cellobiose_2_epim"/>
</dbReference>
<dbReference type="eggNOG" id="COG2942">
    <property type="taxonomic scope" value="Bacteria"/>
</dbReference>
<name>A0A096BD58_FLAPL</name>
<evidence type="ECO:0000256" key="4">
    <source>
        <dbReference type="HAMAP-Rule" id="MF_00929"/>
    </source>
</evidence>
<comment type="similarity">
    <text evidence="2">Belongs to the N-acylglucosamine 2-epimerase family.</text>
</comment>
<dbReference type="PATRIC" id="fig|742738.3.peg.260"/>
<comment type="catalytic activity">
    <reaction evidence="1 4">
        <text>D-cellobiose = beta-D-glucosyl-(1-&gt;4)-D-mannopyranose</text>
        <dbReference type="Rhea" id="RHEA:23384"/>
        <dbReference type="ChEBI" id="CHEBI:17057"/>
        <dbReference type="ChEBI" id="CHEBI:47931"/>
        <dbReference type="EC" id="5.1.3.11"/>
    </reaction>
</comment>
<reference evidence="5 6" key="1">
    <citation type="submission" date="2011-08" db="EMBL/GenBank/DDBJ databases">
        <title>The Genome Sequence of Clostridium orbiscindens 1_3_50AFAA.</title>
        <authorList>
            <consortium name="The Broad Institute Genome Sequencing Platform"/>
            <person name="Earl A."/>
            <person name="Ward D."/>
            <person name="Feldgarden M."/>
            <person name="Gevers D."/>
            <person name="Daigneault M."/>
            <person name="Strauss J."/>
            <person name="Allen-Vercoe E."/>
            <person name="Young S.K."/>
            <person name="Zeng Q."/>
            <person name="Gargeya S."/>
            <person name="Fitzgerald M."/>
            <person name="Haas B."/>
            <person name="Abouelleil A."/>
            <person name="Alvarado L."/>
            <person name="Arachchi H.M."/>
            <person name="Berlin A."/>
            <person name="Brown A."/>
            <person name="Chapman S.B."/>
            <person name="Chen Z."/>
            <person name="Dunbar C."/>
            <person name="Freedman E."/>
            <person name="Gearin G."/>
            <person name="Gellesch M."/>
            <person name="Goldberg J."/>
            <person name="Griggs A."/>
            <person name="Gujja S."/>
            <person name="Heiman D."/>
            <person name="Howarth C."/>
            <person name="Larson L."/>
            <person name="Lui A."/>
            <person name="MacDonald P.J.P."/>
            <person name="Montmayeur A."/>
            <person name="Murphy C."/>
            <person name="Neiman D."/>
            <person name="Pearson M."/>
            <person name="Priest M."/>
            <person name="Roberts A."/>
            <person name="Saif S."/>
            <person name="Shea T."/>
            <person name="Shenoy N."/>
            <person name="Sisk P."/>
            <person name="Stolte C."/>
            <person name="Sykes S."/>
            <person name="Wortman J."/>
            <person name="Nusbaum C."/>
            <person name="Birren B."/>
        </authorList>
    </citation>
    <scope>NUCLEOTIDE SEQUENCE [LARGE SCALE GENOMIC DNA]</scope>
    <source>
        <strain evidence="5 6">1_3_50AFAA</strain>
    </source>
</reference>
<comment type="caution">
    <text evidence="5">The sequence shown here is derived from an EMBL/GenBank/DDBJ whole genome shotgun (WGS) entry which is preliminary data.</text>
</comment>